<gene>
    <name evidence="1" type="ORF">Glove_34g13</name>
</gene>
<sequence length="189" mass="22108">MNVLNLQTKLNEISTNQDTLTLEYLDWQGKLIDILTDKICSSTSSLTPLHPFKPRYFKLVQLQNISSIASSPIEQRRRSRYLSFGHKRAISVIHQLVRHIHELRLRYCSFGENLAISIIGILVKPLLLSKMRKQVLISVPIMTIRKFARKSWRYMDAYNKGLEGRTAEWAVNKYKSHRRLPENVEKIMD</sequence>
<proteinExistence type="predicted"/>
<organism evidence="1 2">
    <name type="scientific">Diversispora epigaea</name>
    <dbReference type="NCBI Taxonomy" id="1348612"/>
    <lineage>
        <taxon>Eukaryota</taxon>
        <taxon>Fungi</taxon>
        <taxon>Fungi incertae sedis</taxon>
        <taxon>Mucoromycota</taxon>
        <taxon>Glomeromycotina</taxon>
        <taxon>Glomeromycetes</taxon>
        <taxon>Diversisporales</taxon>
        <taxon>Diversisporaceae</taxon>
        <taxon>Diversispora</taxon>
    </lineage>
</organism>
<dbReference type="Proteomes" id="UP000266861">
    <property type="component" value="Unassembled WGS sequence"/>
</dbReference>
<dbReference type="AlphaFoldDB" id="A0A397JGL0"/>
<evidence type="ECO:0000313" key="2">
    <source>
        <dbReference type="Proteomes" id="UP000266861"/>
    </source>
</evidence>
<accession>A0A397JGL0</accession>
<reference evidence="1 2" key="1">
    <citation type="submission" date="2018-08" db="EMBL/GenBank/DDBJ databases">
        <title>Genome and evolution of the arbuscular mycorrhizal fungus Diversispora epigaea (formerly Glomus versiforme) and its bacterial endosymbionts.</title>
        <authorList>
            <person name="Sun X."/>
            <person name="Fei Z."/>
            <person name="Harrison M."/>
        </authorList>
    </citation>
    <scope>NUCLEOTIDE SEQUENCE [LARGE SCALE GENOMIC DNA]</scope>
    <source>
        <strain evidence="1 2">IT104</strain>
    </source>
</reference>
<dbReference type="OrthoDB" id="10044727at2759"/>
<comment type="caution">
    <text evidence="1">The sequence shown here is derived from an EMBL/GenBank/DDBJ whole genome shotgun (WGS) entry which is preliminary data.</text>
</comment>
<protein>
    <submittedName>
        <fullName evidence="1">Uncharacterized protein</fullName>
    </submittedName>
</protein>
<evidence type="ECO:0000313" key="1">
    <source>
        <dbReference type="EMBL" id="RHZ87429.1"/>
    </source>
</evidence>
<name>A0A397JGL0_9GLOM</name>
<dbReference type="EMBL" id="PQFF01000032">
    <property type="protein sequence ID" value="RHZ87429.1"/>
    <property type="molecule type" value="Genomic_DNA"/>
</dbReference>
<keyword evidence="2" id="KW-1185">Reference proteome</keyword>